<evidence type="ECO:0000256" key="3">
    <source>
        <dbReference type="ARBA" id="ARBA00022679"/>
    </source>
</evidence>
<dbReference type="InterPro" id="IPR029063">
    <property type="entry name" value="SAM-dependent_MTases_sf"/>
</dbReference>
<evidence type="ECO:0000313" key="7">
    <source>
        <dbReference type="Proteomes" id="UP001162131"/>
    </source>
</evidence>
<evidence type="ECO:0000256" key="1">
    <source>
        <dbReference type="ARBA" id="ARBA00010633"/>
    </source>
</evidence>
<dbReference type="InterPro" id="IPR026170">
    <property type="entry name" value="FAM173A/B"/>
</dbReference>
<keyword evidence="7" id="KW-1185">Reference proteome</keyword>
<dbReference type="GO" id="GO:0016279">
    <property type="term" value="F:protein-lysine N-methyltransferase activity"/>
    <property type="evidence" value="ECO:0007669"/>
    <property type="project" value="InterPro"/>
</dbReference>
<dbReference type="AlphaFoldDB" id="A0AAU9IKJ8"/>
<dbReference type="Gene3D" id="3.40.50.150">
    <property type="entry name" value="Vaccinia Virus protein VP39"/>
    <property type="match status" value="1"/>
</dbReference>
<keyword evidence="4" id="KW-0949">S-adenosyl-L-methionine</keyword>
<feature type="domain" description="Methyltransferase" evidence="5">
    <location>
        <begin position="50"/>
        <end position="117"/>
    </location>
</feature>
<dbReference type="CDD" id="cd02440">
    <property type="entry name" value="AdoMet_MTases"/>
    <property type="match status" value="1"/>
</dbReference>
<dbReference type="Proteomes" id="UP001162131">
    <property type="component" value="Unassembled WGS sequence"/>
</dbReference>
<gene>
    <name evidence="6" type="ORF">BSTOLATCC_MIC11584</name>
</gene>
<dbReference type="SUPFAM" id="SSF53335">
    <property type="entry name" value="S-adenosyl-L-methionine-dependent methyltransferases"/>
    <property type="match status" value="1"/>
</dbReference>
<evidence type="ECO:0000313" key="6">
    <source>
        <dbReference type="EMBL" id="CAG9314583.1"/>
    </source>
</evidence>
<comment type="similarity">
    <text evidence="1">Belongs to the ANT/ATPSC lysine N-methyltransferase family.</text>
</comment>
<dbReference type="Pfam" id="PF13649">
    <property type="entry name" value="Methyltransf_25"/>
    <property type="match status" value="1"/>
</dbReference>
<dbReference type="PANTHER" id="PTHR13610:SF11">
    <property type="entry name" value="METHYLTRANSFERASE DOMAIN-CONTAINING PROTEIN"/>
    <property type="match status" value="1"/>
</dbReference>
<dbReference type="PANTHER" id="PTHR13610">
    <property type="entry name" value="METHYLTRANSFERASE DOMAIN-CONTAINING PROTEIN"/>
    <property type="match status" value="1"/>
</dbReference>
<sequence>MEESDLPFPELPPEEGLWDTGSLLCPYMPSVDEKVREMFLAAKICDKDVIVDLGCGDGRVLFEAANVGCKSAIGVELNHDLVLIGRERIEKSGLSEKIRILEDDFMNIDISEATIIYLYLLPEAIDKLKPMLIRALNGNARLLISAHFSIREWRISEDTRVDGFNCYTKESFADYVSK</sequence>
<name>A0AAU9IKJ8_9CILI</name>
<evidence type="ECO:0000259" key="5">
    <source>
        <dbReference type="Pfam" id="PF13649"/>
    </source>
</evidence>
<organism evidence="6 7">
    <name type="scientific">Blepharisma stoltei</name>
    <dbReference type="NCBI Taxonomy" id="1481888"/>
    <lineage>
        <taxon>Eukaryota</taxon>
        <taxon>Sar</taxon>
        <taxon>Alveolata</taxon>
        <taxon>Ciliophora</taxon>
        <taxon>Postciliodesmatophora</taxon>
        <taxon>Heterotrichea</taxon>
        <taxon>Heterotrichida</taxon>
        <taxon>Blepharismidae</taxon>
        <taxon>Blepharisma</taxon>
    </lineage>
</organism>
<keyword evidence="3" id="KW-0808">Transferase</keyword>
<keyword evidence="2" id="KW-0489">Methyltransferase</keyword>
<evidence type="ECO:0000256" key="2">
    <source>
        <dbReference type="ARBA" id="ARBA00022603"/>
    </source>
</evidence>
<protein>
    <recommendedName>
        <fullName evidence="5">Methyltransferase domain-containing protein</fullName>
    </recommendedName>
</protein>
<dbReference type="InterPro" id="IPR041698">
    <property type="entry name" value="Methyltransf_25"/>
</dbReference>
<dbReference type="GO" id="GO:0032259">
    <property type="term" value="P:methylation"/>
    <property type="evidence" value="ECO:0007669"/>
    <property type="project" value="UniProtKB-KW"/>
</dbReference>
<proteinExistence type="inferred from homology"/>
<comment type="caution">
    <text evidence="6">The sequence shown here is derived from an EMBL/GenBank/DDBJ whole genome shotgun (WGS) entry which is preliminary data.</text>
</comment>
<evidence type="ECO:0000256" key="4">
    <source>
        <dbReference type="ARBA" id="ARBA00022691"/>
    </source>
</evidence>
<reference evidence="6" key="1">
    <citation type="submission" date="2021-09" db="EMBL/GenBank/DDBJ databases">
        <authorList>
            <consortium name="AG Swart"/>
            <person name="Singh M."/>
            <person name="Singh A."/>
            <person name="Seah K."/>
            <person name="Emmerich C."/>
        </authorList>
    </citation>
    <scope>NUCLEOTIDE SEQUENCE</scope>
    <source>
        <strain evidence="6">ATCC30299</strain>
    </source>
</reference>
<dbReference type="EMBL" id="CAJZBQ010000012">
    <property type="protein sequence ID" value="CAG9314583.1"/>
    <property type="molecule type" value="Genomic_DNA"/>
</dbReference>
<accession>A0AAU9IKJ8</accession>